<evidence type="ECO:0000313" key="2">
    <source>
        <dbReference type="EMBL" id="KAK3760864.1"/>
    </source>
</evidence>
<evidence type="ECO:0000256" key="1">
    <source>
        <dbReference type="SAM" id="MobiDB-lite"/>
    </source>
</evidence>
<organism evidence="2 3">
    <name type="scientific">Elysia crispata</name>
    <name type="common">lettuce slug</name>
    <dbReference type="NCBI Taxonomy" id="231223"/>
    <lineage>
        <taxon>Eukaryota</taxon>
        <taxon>Metazoa</taxon>
        <taxon>Spiralia</taxon>
        <taxon>Lophotrochozoa</taxon>
        <taxon>Mollusca</taxon>
        <taxon>Gastropoda</taxon>
        <taxon>Heterobranchia</taxon>
        <taxon>Euthyneura</taxon>
        <taxon>Panpulmonata</taxon>
        <taxon>Sacoglossa</taxon>
        <taxon>Placobranchoidea</taxon>
        <taxon>Plakobranchidae</taxon>
        <taxon>Elysia</taxon>
    </lineage>
</organism>
<reference evidence="2" key="1">
    <citation type="journal article" date="2023" name="G3 (Bethesda)">
        <title>A reference genome for the long-term kleptoplast-retaining sea slug Elysia crispata morphotype clarki.</title>
        <authorList>
            <person name="Eastman K.E."/>
            <person name="Pendleton A.L."/>
            <person name="Shaikh M.A."/>
            <person name="Suttiyut T."/>
            <person name="Ogas R."/>
            <person name="Tomko P."/>
            <person name="Gavelis G."/>
            <person name="Widhalm J.R."/>
            <person name="Wisecaver J.H."/>
        </authorList>
    </citation>
    <scope>NUCLEOTIDE SEQUENCE</scope>
    <source>
        <strain evidence="2">ECLA1</strain>
    </source>
</reference>
<sequence>MVNIIVDNSKAGNGDSERREGGAYSAPRFNFKPRGLRLRYRHGVACIFTKWRVRACKALTQRMHTSLCFEIRPCHLLTPSSTTPEVQEWSWRHKDPHTRWLCVCEESWPHMHRVMASQRPSHSLVVSM</sequence>
<gene>
    <name evidence="2" type="ORF">RRG08_034705</name>
</gene>
<comment type="caution">
    <text evidence="2">The sequence shown here is derived from an EMBL/GenBank/DDBJ whole genome shotgun (WGS) entry which is preliminary data.</text>
</comment>
<evidence type="ECO:0000313" key="3">
    <source>
        <dbReference type="Proteomes" id="UP001283361"/>
    </source>
</evidence>
<keyword evidence="3" id="KW-1185">Reference proteome</keyword>
<accession>A0AAE0Z0V9</accession>
<protein>
    <submittedName>
        <fullName evidence="2">Uncharacterized protein</fullName>
    </submittedName>
</protein>
<name>A0AAE0Z0V9_9GAST</name>
<feature type="region of interest" description="Disordered" evidence="1">
    <location>
        <begin position="1"/>
        <end position="24"/>
    </location>
</feature>
<dbReference type="AlphaFoldDB" id="A0AAE0Z0V9"/>
<dbReference type="Proteomes" id="UP001283361">
    <property type="component" value="Unassembled WGS sequence"/>
</dbReference>
<proteinExistence type="predicted"/>
<dbReference type="EMBL" id="JAWDGP010004939">
    <property type="protein sequence ID" value="KAK3760864.1"/>
    <property type="molecule type" value="Genomic_DNA"/>
</dbReference>